<dbReference type="Proteomes" id="UP000319342">
    <property type="component" value="Chromosome"/>
</dbReference>
<evidence type="ECO:0000259" key="6">
    <source>
        <dbReference type="PROSITE" id="PS50893"/>
    </source>
</evidence>
<dbReference type="Pfam" id="PF00005">
    <property type="entry name" value="ABC_tran"/>
    <property type="match status" value="1"/>
</dbReference>
<evidence type="ECO:0000256" key="3">
    <source>
        <dbReference type="ARBA" id="ARBA00022741"/>
    </source>
</evidence>
<dbReference type="InterPro" id="IPR003593">
    <property type="entry name" value="AAA+_ATPase"/>
</dbReference>
<keyword evidence="3" id="KW-0547">Nucleotide-binding</keyword>
<evidence type="ECO:0000313" key="8">
    <source>
        <dbReference type="Proteomes" id="UP000319342"/>
    </source>
</evidence>
<dbReference type="PANTHER" id="PTHR43335:SF4">
    <property type="entry name" value="ABC TRANSPORTER, ATP-BINDING PROTEIN"/>
    <property type="match status" value="1"/>
</dbReference>
<evidence type="ECO:0000256" key="5">
    <source>
        <dbReference type="SAM" id="MobiDB-lite"/>
    </source>
</evidence>
<dbReference type="SUPFAM" id="SSF52540">
    <property type="entry name" value="P-loop containing nucleoside triphosphate hydrolases"/>
    <property type="match status" value="1"/>
</dbReference>
<dbReference type="AlphaFoldDB" id="A0A518CWV5"/>
<feature type="region of interest" description="Disordered" evidence="5">
    <location>
        <begin position="305"/>
        <end position="324"/>
    </location>
</feature>
<reference evidence="7 8" key="1">
    <citation type="submission" date="2019-02" db="EMBL/GenBank/DDBJ databases">
        <title>Deep-cultivation of Planctomycetes and their phenomic and genomic characterization uncovers novel biology.</title>
        <authorList>
            <person name="Wiegand S."/>
            <person name="Jogler M."/>
            <person name="Boedeker C."/>
            <person name="Pinto D."/>
            <person name="Vollmers J."/>
            <person name="Rivas-Marin E."/>
            <person name="Kohn T."/>
            <person name="Peeters S.H."/>
            <person name="Heuer A."/>
            <person name="Rast P."/>
            <person name="Oberbeckmann S."/>
            <person name="Bunk B."/>
            <person name="Jeske O."/>
            <person name="Meyerdierks A."/>
            <person name="Storesund J.E."/>
            <person name="Kallscheuer N."/>
            <person name="Luecker S."/>
            <person name="Lage O.M."/>
            <person name="Pohl T."/>
            <person name="Merkel B.J."/>
            <person name="Hornburger P."/>
            <person name="Mueller R.-W."/>
            <person name="Bruemmer F."/>
            <person name="Labrenz M."/>
            <person name="Spormann A.M."/>
            <person name="Op den Camp H."/>
            <person name="Overmann J."/>
            <person name="Amann R."/>
            <person name="Jetten M.S.M."/>
            <person name="Mascher T."/>
            <person name="Medema M.H."/>
            <person name="Devos D.P."/>
            <person name="Kaster A.-K."/>
            <person name="Ovreas L."/>
            <person name="Rohde M."/>
            <person name="Galperin M.Y."/>
            <person name="Jogler C."/>
        </authorList>
    </citation>
    <scope>NUCLEOTIDE SEQUENCE [LARGE SCALE GENOMIC DNA]</scope>
    <source>
        <strain evidence="7 8">Pla163</strain>
    </source>
</reference>
<dbReference type="InterPro" id="IPR027417">
    <property type="entry name" value="P-loop_NTPase"/>
</dbReference>
<keyword evidence="2" id="KW-0813">Transport</keyword>
<feature type="compositionally biased region" description="Basic and acidic residues" evidence="5">
    <location>
        <begin position="309"/>
        <end position="324"/>
    </location>
</feature>
<protein>
    <submittedName>
        <fullName evidence="7">Putative ABC transporter ATP-binding protein YbhF</fullName>
    </submittedName>
</protein>
<name>A0A518CWV5_9BACT</name>
<accession>A0A518CWV5</accession>
<feature type="domain" description="ABC transporter" evidence="6">
    <location>
        <begin position="2"/>
        <end position="231"/>
    </location>
</feature>
<dbReference type="GO" id="GO:0016887">
    <property type="term" value="F:ATP hydrolysis activity"/>
    <property type="evidence" value="ECO:0007669"/>
    <property type="project" value="InterPro"/>
</dbReference>
<dbReference type="OrthoDB" id="9795548at2"/>
<proteinExistence type="inferred from homology"/>
<evidence type="ECO:0000256" key="1">
    <source>
        <dbReference type="ARBA" id="ARBA00005417"/>
    </source>
</evidence>
<dbReference type="Gene3D" id="3.40.50.300">
    <property type="entry name" value="P-loop containing nucleotide triphosphate hydrolases"/>
    <property type="match status" value="1"/>
</dbReference>
<dbReference type="PANTHER" id="PTHR43335">
    <property type="entry name" value="ABC TRANSPORTER, ATP-BINDING PROTEIN"/>
    <property type="match status" value="1"/>
</dbReference>
<keyword evidence="4 7" id="KW-0067">ATP-binding</keyword>
<evidence type="ECO:0000256" key="4">
    <source>
        <dbReference type="ARBA" id="ARBA00022840"/>
    </source>
</evidence>
<evidence type="ECO:0000313" key="7">
    <source>
        <dbReference type="EMBL" id="QDU83695.1"/>
    </source>
</evidence>
<sequence>MIEIRSLVKRFGPFTAVDGVDLDVARGEVLGFLGPNGAGKTTTMRMVTGFLAPTSGRACVCGLDVGEDRIAAQRLLGYLPEGAPAWPDMTPAELLDFAAQARGMDRAARRAAVGRAVERVQLESVLHKPIENLSKGFKRRVGLAQAILHDPDVLVLDEPTDGLDPNQKFEVRRLIAEMSEGKAIVLSTHILEEVDAVCTRATVMAKGRLVADGTPADLRAKDPRHGAVRVRLVDAGRAGAARATLAELASVSAIEDEDGALICLAAGGASPADAIYATCREHGFDLSELTPLEGRLDEVFRELTGAPARGERSTVGRTTEEAVR</sequence>
<keyword evidence="8" id="KW-1185">Reference proteome</keyword>
<dbReference type="PROSITE" id="PS50893">
    <property type="entry name" value="ABC_TRANSPORTER_2"/>
    <property type="match status" value="1"/>
</dbReference>
<dbReference type="RefSeq" id="WP_145183859.1">
    <property type="nucleotide sequence ID" value="NZ_CP036290.1"/>
</dbReference>
<dbReference type="EMBL" id="CP036290">
    <property type="protein sequence ID" value="QDU83695.1"/>
    <property type="molecule type" value="Genomic_DNA"/>
</dbReference>
<comment type="similarity">
    <text evidence="1">Belongs to the ABC transporter superfamily.</text>
</comment>
<organism evidence="7 8">
    <name type="scientific">Rohdeia mirabilis</name>
    <dbReference type="NCBI Taxonomy" id="2528008"/>
    <lineage>
        <taxon>Bacteria</taxon>
        <taxon>Pseudomonadati</taxon>
        <taxon>Planctomycetota</taxon>
        <taxon>Planctomycetia</taxon>
        <taxon>Planctomycetia incertae sedis</taxon>
        <taxon>Rohdeia</taxon>
    </lineage>
</organism>
<dbReference type="GO" id="GO:0005524">
    <property type="term" value="F:ATP binding"/>
    <property type="evidence" value="ECO:0007669"/>
    <property type="project" value="UniProtKB-KW"/>
</dbReference>
<dbReference type="InterPro" id="IPR003439">
    <property type="entry name" value="ABC_transporter-like_ATP-bd"/>
</dbReference>
<dbReference type="SMART" id="SM00382">
    <property type="entry name" value="AAA"/>
    <property type="match status" value="1"/>
</dbReference>
<evidence type="ECO:0000256" key="2">
    <source>
        <dbReference type="ARBA" id="ARBA00022448"/>
    </source>
</evidence>
<gene>
    <name evidence="7" type="primary">ybhF</name>
    <name evidence="7" type="ORF">Pla163_07960</name>
</gene>
<dbReference type="CDD" id="cd03230">
    <property type="entry name" value="ABC_DR_subfamily_A"/>
    <property type="match status" value="1"/>
</dbReference>